<keyword evidence="3" id="KW-0520">NAD</keyword>
<protein>
    <submittedName>
        <fullName evidence="7">Aldehyde dehydrogenase</fullName>
    </submittedName>
</protein>
<dbReference type="InterPro" id="IPR016161">
    <property type="entry name" value="Ald_DH/histidinol_DH"/>
</dbReference>
<dbReference type="SUPFAM" id="SSF53720">
    <property type="entry name" value="ALDH-like"/>
    <property type="match status" value="1"/>
</dbReference>
<keyword evidence="8" id="KW-1185">Reference proteome</keyword>
<dbReference type="Gene3D" id="3.40.309.10">
    <property type="entry name" value="Aldehyde Dehydrogenase, Chain A, domain 2"/>
    <property type="match status" value="1"/>
</dbReference>
<evidence type="ECO:0000256" key="3">
    <source>
        <dbReference type="ARBA" id="ARBA00023027"/>
    </source>
</evidence>
<accession>A0A2V4P2D5</accession>
<dbReference type="Proteomes" id="UP000248039">
    <property type="component" value="Unassembled WGS sequence"/>
</dbReference>
<dbReference type="OrthoDB" id="6882680at2"/>
<feature type="active site" evidence="4">
    <location>
        <position position="253"/>
    </location>
</feature>
<evidence type="ECO:0000313" key="7">
    <source>
        <dbReference type="EMBL" id="PYC87715.1"/>
    </source>
</evidence>
<dbReference type="FunFam" id="3.40.309.10:FF:000009">
    <property type="entry name" value="Aldehyde dehydrogenase A"/>
    <property type="match status" value="1"/>
</dbReference>
<comment type="similarity">
    <text evidence="1 5">Belongs to the aldehyde dehydrogenase family.</text>
</comment>
<dbReference type="InterPro" id="IPR016163">
    <property type="entry name" value="Ald_DH_C"/>
</dbReference>
<reference evidence="7 8" key="1">
    <citation type="submission" date="2018-03" db="EMBL/GenBank/DDBJ databases">
        <title>Bioinformatic expansion and discovery of thiopeptide antibiotics.</title>
        <authorList>
            <person name="Schwalen C.J."/>
            <person name="Hudson G.A."/>
            <person name="Mitchell D.A."/>
        </authorList>
    </citation>
    <scope>NUCLEOTIDE SEQUENCE [LARGE SCALE GENOMIC DNA]</scope>
    <source>
        <strain evidence="7 8">ATCC 21389</strain>
    </source>
</reference>
<dbReference type="PANTHER" id="PTHR42986:SF1">
    <property type="entry name" value="BENZALDEHYDE DEHYDROGENASE YFMT"/>
    <property type="match status" value="1"/>
</dbReference>
<dbReference type="PANTHER" id="PTHR42986">
    <property type="entry name" value="BENZALDEHYDE DEHYDROGENASE YFMT"/>
    <property type="match status" value="1"/>
</dbReference>
<dbReference type="Gene3D" id="3.40.605.10">
    <property type="entry name" value="Aldehyde Dehydrogenase, Chain A, domain 1"/>
    <property type="match status" value="1"/>
</dbReference>
<dbReference type="InterPro" id="IPR016160">
    <property type="entry name" value="Ald_DH_CS_CYS"/>
</dbReference>
<evidence type="ECO:0000256" key="4">
    <source>
        <dbReference type="PROSITE-ProRule" id="PRU10007"/>
    </source>
</evidence>
<dbReference type="Pfam" id="PF00171">
    <property type="entry name" value="Aldedh"/>
    <property type="match status" value="1"/>
</dbReference>
<dbReference type="EMBL" id="PYBW01000011">
    <property type="protein sequence ID" value="PYC87715.1"/>
    <property type="molecule type" value="Genomic_DNA"/>
</dbReference>
<gene>
    <name evidence="7" type="ORF">C7C46_02905</name>
</gene>
<keyword evidence="2 5" id="KW-0560">Oxidoreductase</keyword>
<sequence length="485" mass="52099">MSYFSELALQYIDGQWRPGSGSWDIVDINPFNGEKLASITVATVGELDEAYRAAERAQREWARTNPYQRRLVFERALRLVEEREQEITEAIIAELGGTYLKAGFELALTKDMLREAMQLAIRPEGRILPSPVDGKENRLYRLPVGVVGVISPFNFPLFLSIKGVAPALALGNAVVLKPHQDAPIVGGTLLAKLFEDAGLPAGLLNVLVTDIAEIGDAFIEHPVPKVIAFTGSDRVGRHVATVAASHFKRTVLELGGNSALIVLDDADLDYAVDAAVFSRFAHQGQVCMAANRVLVDRAVLAEFTEKFVAKIRTLKVGDPADPSTQLGPLINSTQADAITAEVDQVIADGATALLRGNTVGTLVDPVVLTDVPAGHPLLHRELFGPVVMVLPFDGEDEAVAIANDTPFGLSGAVHSGSVERGVQVAQRIETGMIHVNDGTIADEPIVPFGGEKNSGVGRLNGEATVEAFTTVKWISIQHGRSRFPF</sequence>
<feature type="domain" description="Aldehyde dehydrogenase" evidence="6">
    <location>
        <begin position="18"/>
        <end position="474"/>
    </location>
</feature>
<evidence type="ECO:0000256" key="2">
    <source>
        <dbReference type="ARBA" id="ARBA00023002"/>
    </source>
</evidence>
<dbReference type="RefSeq" id="WP_110665296.1">
    <property type="nucleotide sequence ID" value="NZ_PYBW01000011.1"/>
</dbReference>
<comment type="caution">
    <text evidence="7">The sequence shown here is derived from an EMBL/GenBank/DDBJ whole genome shotgun (WGS) entry which is preliminary data.</text>
</comment>
<dbReference type="PROSITE" id="PS00070">
    <property type="entry name" value="ALDEHYDE_DEHYDR_CYS"/>
    <property type="match status" value="1"/>
</dbReference>
<dbReference type="InterPro" id="IPR016162">
    <property type="entry name" value="Ald_DH_N"/>
</dbReference>
<evidence type="ECO:0000259" key="6">
    <source>
        <dbReference type="Pfam" id="PF00171"/>
    </source>
</evidence>
<evidence type="ECO:0000256" key="1">
    <source>
        <dbReference type="ARBA" id="ARBA00009986"/>
    </source>
</evidence>
<evidence type="ECO:0000256" key="5">
    <source>
        <dbReference type="RuleBase" id="RU003345"/>
    </source>
</evidence>
<dbReference type="InterPro" id="IPR015590">
    <property type="entry name" value="Aldehyde_DH_dom"/>
</dbReference>
<organism evidence="7 8">
    <name type="scientific">Streptomyces tateyamensis</name>
    <dbReference type="NCBI Taxonomy" id="565073"/>
    <lineage>
        <taxon>Bacteria</taxon>
        <taxon>Bacillati</taxon>
        <taxon>Actinomycetota</taxon>
        <taxon>Actinomycetes</taxon>
        <taxon>Kitasatosporales</taxon>
        <taxon>Streptomycetaceae</taxon>
        <taxon>Streptomyces</taxon>
    </lineage>
</organism>
<dbReference type="GO" id="GO:0016620">
    <property type="term" value="F:oxidoreductase activity, acting on the aldehyde or oxo group of donors, NAD or NADP as acceptor"/>
    <property type="evidence" value="ECO:0007669"/>
    <property type="project" value="InterPro"/>
</dbReference>
<proteinExistence type="inferred from homology"/>
<name>A0A2V4P2D5_9ACTN</name>
<dbReference type="PROSITE" id="PS00687">
    <property type="entry name" value="ALDEHYDE_DEHYDR_GLU"/>
    <property type="match status" value="1"/>
</dbReference>
<dbReference type="InterPro" id="IPR029510">
    <property type="entry name" value="Ald_DH_CS_GLU"/>
</dbReference>
<evidence type="ECO:0000313" key="8">
    <source>
        <dbReference type="Proteomes" id="UP000248039"/>
    </source>
</evidence>
<dbReference type="AlphaFoldDB" id="A0A2V4P2D5"/>